<evidence type="ECO:0000256" key="3">
    <source>
        <dbReference type="ARBA" id="ARBA00022833"/>
    </source>
</evidence>
<keyword evidence="3 5" id="KW-0862">Zinc</keyword>
<evidence type="ECO:0000259" key="7">
    <source>
        <dbReference type="PROSITE" id="PS50103"/>
    </source>
</evidence>
<dbReference type="InterPro" id="IPR057444">
    <property type="entry name" value="Znf-CCCH_AtC3H23-like"/>
</dbReference>
<keyword evidence="9" id="KW-1185">Reference proteome</keyword>
<feature type="compositionally biased region" description="Low complexity" evidence="6">
    <location>
        <begin position="259"/>
        <end position="279"/>
    </location>
</feature>
<dbReference type="InterPro" id="IPR045234">
    <property type="entry name" value="Unkempt-like"/>
</dbReference>
<gene>
    <name evidence="8" type="ORF">OEZ85_007198</name>
</gene>
<dbReference type="PROSITE" id="PS50103">
    <property type="entry name" value="ZF_C3H1"/>
    <property type="match status" value="1"/>
</dbReference>
<dbReference type="SMART" id="SM00356">
    <property type="entry name" value="ZnF_C3H1"/>
    <property type="match status" value="2"/>
</dbReference>
<dbReference type="EMBL" id="CP126211">
    <property type="protein sequence ID" value="WIA13635.1"/>
    <property type="molecule type" value="Genomic_DNA"/>
</dbReference>
<evidence type="ECO:0000313" key="8">
    <source>
        <dbReference type="EMBL" id="WIA13635.1"/>
    </source>
</evidence>
<proteinExistence type="predicted"/>
<accession>A0ABY8TWX4</accession>
<keyword evidence="4" id="KW-0238">DNA-binding</keyword>
<sequence length="389" mass="41557">MGTSSQPTGRHNGGKRALLDDDYMMTTYKVIPCSRVSTHNWKLCHFSHVGETAARRRHPSCHQADLCTYVSANKECPDGDKCPYAHNAFESWLHPDRYKTTLCSYAGACTRKFCFFAHSPHELRHPTKQHPASAANPQLRLAKTASLDTSPSLTASGNAAAAAAAAPMQMQAGGFSGGAAGMQLGWDSLTLARFASVGAPMATDGSQFGSNSLQLFDPASPSTPLTVASVSPMHSSPMMALHANMPANSAGGIGGGLQQGSLQHALQGSSQQQLQQQQQHQLLLRMMNAQQQKQAQPPQQDATIDADSTWSLSAVDANVAMMLQLNQQQQPAQQSNLSAATGWPQFTLQQQQQQQDETFSGMDVQVLPGPQGFLPVVQGSADLEGGRGF</sequence>
<feature type="region of interest" description="Disordered" evidence="6">
    <location>
        <begin position="243"/>
        <end position="279"/>
    </location>
</feature>
<evidence type="ECO:0000256" key="6">
    <source>
        <dbReference type="SAM" id="MobiDB-lite"/>
    </source>
</evidence>
<feature type="domain" description="C3H1-type" evidence="7">
    <location>
        <begin position="66"/>
        <end position="89"/>
    </location>
</feature>
<evidence type="ECO:0000256" key="1">
    <source>
        <dbReference type="ARBA" id="ARBA00022723"/>
    </source>
</evidence>
<dbReference type="Gene3D" id="3.30.1370.210">
    <property type="match status" value="1"/>
</dbReference>
<evidence type="ECO:0000256" key="2">
    <source>
        <dbReference type="ARBA" id="ARBA00022771"/>
    </source>
</evidence>
<evidence type="ECO:0000256" key="5">
    <source>
        <dbReference type="PROSITE-ProRule" id="PRU00723"/>
    </source>
</evidence>
<keyword evidence="1 5" id="KW-0479">Metal-binding</keyword>
<dbReference type="Pfam" id="PF00642">
    <property type="entry name" value="zf-CCCH"/>
    <property type="match status" value="1"/>
</dbReference>
<feature type="zinc finger region" description="C3H1-type" evidence="5">
    <location>
        <begin position="66"/>
        <end position="89"/>
    </location>
</feature>
<dbReference type="PANTHER" id="PTHR14493">
    <property type="entry name" value="UNKEMPT FAMILY MEMBER"/>
    <property type="match status" value="1"/>
</dbReference>
<name>A0ABY8TWX4_TETOB</name>
<evidence type="ECO:0000313" key="9">
    <source>
        <dbReference type="Proteomes" id="UP001244341"/>
    </source>
</evidence>
<dbReference type="Proteomes" id="UP001244341">
    <property type="component" value="Chromosome 4b"/>
</dbReference>
<evidence type="ECO:0000256" key="4">
    <source>
        <dbReference type="ARBA" id="ARBA00023125"/>
    </source>
</evidence>
<dbReference type="InterPro" id="IPR000571">
    <property type="entry name" value="Znf_CCCH"/>
</dbReference>
<reference evidence="8 9" key="1">
    <citation type="submission" date="2023-05" db="EMBL/GenBank/DDBJ databases">
        <title>A 100% complete, gapless, phased diploid assembly of the Scenedesmus obliquus UTEX 3031 genome.</title>
        <authorList>
            <person name="Biondi T.C."/>
            <person name="Hanschen E.R."/>
            <person name="Kwon T."/>
            <person name="Eng W."/>
            <person name="Kruse C.P.S."/>
            <person name="Koehler S.I."/>
            <person name="Kunde Y."/>
            <person name="Gleasner C.D."/>
            <person name="You Mak K.T."/>
            <person name="Polle J."/>
            <person name="Hovde B.T."/>
            <person name="Starkenburg S.R."/>
        </authorList>
    </citation>
    <scope>NUCLEOTIDE SEQUENCE [LARGE SCALE GENOMIC DNA]</scope>
    <source>
        <strain evidence="8 9">DOE0152z</strain>
    </source>
</reference>
<keyword evidence="2 5" id="KW-0863">Zinc-finger</keyword>
<dbReference type="PANTHER" id="PTHR14493:SF50">
    <property type="entry name" value="RING FINGER PROTEIN UNKEMPT"/>
    <property type="match status" value="1"/>
</dbReference>
<organism evidence="8 9">
    <name type="scientific">Tetradesmus obliquus</name>
    <name type="common">Green alga</name>
    <name type="synonym">Acutodesmus obliquus</name>
    <dbReference type="NCBI Taxonomy" id="3088"/>
    <lineage>
        <taxon>Eukaryota</taxon>
        <taxon>Viridiplantae</taxon>
        <taxon>Chlorophyta</taxon>
        <taxon>core chlorophytes</taxon>
        <taxon>Chlorophyceae</taxon>
        <taxon>CS clade</taxon>
        <taxon>Sphaeropleales</taxon>
        <taxon>Scenedesmaceae</taxon>
        <taxon>Tetradesmus</taxon>
    </lineage>
</organism>
<dbReference type="Pfam" id="PF25512">
    <property type="entry name" value="zf-CCCH_AtC3H23"/>
    <property type="match status" value="1"/>
</dbReference>
<protein>
    <recommendedName>
        <fullName evidence="7">C3H1-type domain-containing protein</fullName>
    </recommendedName>
</protein>